<sequence>MIFSKVALIDQDYRRKAKISMAMEAVGVFCDPYDDLKEFTQAPPTSTCILAADDGSYSAIEIMEELARQGCANPVIAFSDKIDLNRVTETMLAGAIDFVAWPFKAIELLDRTQSRLGVLANSQKIRMRAVSAKQKLQVLSLRENEVIAGLADGFTNKHIGKIMGISHRTVEIHRANAINKLKLDHSSKAIRLKLEADLI</sequence>
<proteinExistence type="predicted"/>
<dbReference type="PANTHER" id="PTHR44688:SF16">
    <property type="entry name" value="DNA-BINDING TRANSCRIPTIONAL ACTIVATOR DEVR_DOSR"/>
    <property type="match status" value="1"/>
</dbReference>
<keyword evidence="6" id="KW-1185">Reference proteome</keyword>
<dbReference type="PROSITE" id="PS50043">
    <property type="entry name" value="HTH_LUXR_2"/>
    <property type="match status" value="1"/>
</dbReference>
<evidence type="ECO:0000313" key="6">
    <source>
        <dbReference type="Proteomes" id="UP000473531"/>
    </source>
</evidence>
<gene>
    <name evidence="5" type="ORF">GRI44_02480</name>
</gene>
<reference evidence="5 6" key="1">
    <citation type="submission" date="2019-12" db="EMBL/GenBank/DDBJ databases">
        <title>Genomic-based taxomic classification of the family Erythrobacteraceae.</title>
        <authorList>
            <person name="Xu L."/>
        </authorList>
    </citation>
    <scope>NUCLEOTIDE SEQUENCE [LARGE SCALE GENOMIC DNA]</scope>
    <source>
        <strain evidence="5 6">KCTC 52259</strain>
    </source>
</reference>
<dbReference type="Gene3D" id="3.40.50.2300">
    <property type="match status" value="1"/>
</dbReference>
<feature type="domain" description="HTH luxR-type" evidence="4">
    <location>
        <begin position="132"/>
        <end position="197"/>
    </location>
</feature>
<dbReference type="GO" id="GO:0003677">
    <property type="term" value="F:DNA binding"/>
    <property type="evidence" value="ECO:0007669"/>
    <property type="project" value="UniProtKB-KW"/>
</dbReference>
<evidence type="ECO:0000256" key="1">
    <source>
        <dbReference type="ARBA" id="ARBA00023015"/>
    </source>
</evidence>
<dbReference type="InterPro" id="IPR011006">
    <property type="entry name" value="CheY-like_superfamily"/>
</dbReference>
<dbReference type="Gene3D" id="1.10.10.10">
    <property type="entry name" value="Winged helix-like DNA-binding domain superfamily/Winged helix DNA-binding domain"/>
    <property type="match status" value="1"/>
</dbReference>
<dbReference type="Proteomes" id="UP000473531">
    <property type="component" value="Unassembled WGS sequence"/>
</dbReference>
<dbReference type="RefSeq" id="WP_160599877.1">
    <property type="nucleotide sequence ID" value="NZ_WTYU01000001.1"/>
</dbReference>
<dbReference type="SMART" id="SM00421">
    <property type="entry name" value="HTH_LUXR"/>
    <property type="match status" value="1"/>
</dbReference>
<keyword evidence="1" id="KW-0805">Transcription regulation</keyword>
<dbReference type="InterPro" id="IPR016032">
    <property type="entry name" value="Sig_transdc_resp-reg_C-effctor"/>
</dbReference>
<dbReference type="PROSITE" id="PS00622">
    <property type="entry name" value="HTH_LUXR_1"/>
    <property type="match status" value="1"/>
</dbReference>
<dbReference type="SUPFAM" id="SSF46894">
    <property type="entry name" value="C-terminal effector domain of the bipartite response regulators"/>
    <property type="match status" value="1"/>
</dbReference>
<dbReference type="PRINTS" id="PR00038">
    <property type="entry name" value="HTHLUXR"/>
</dbReference>
<dbReference type="SUPFAM" id="SSF52172">
    <property type="entry name" value="CheY-like"/>
    <property type="match status" value="1"/>
</dbReference>
<dbReference type="InterPro" id="IPR000792">
    <property type="entry name" value="Tscrpt_reg_LuxR_C"/>
</dbReference>
<name>A0A6L7GCD1_9SPHN</name>
<comment type="caution">
    <text evidence="5">The sequence shown here is derived from an EMBL/GenBank/DDBJ whole genome shotgun (WGS) entry which is preliminary data.</text>
</comment>
<dbReference type="CDD" id="cd06170">
    <property type="entry name" value="LuxR_C_like"/>
    <property type="match status" value="1"/>
</dbReference>
<evidence type="ECO:0000313" key="5">
    <source>
        <dbReference type="EMBL" id="MXP13619.1"/>
    </source>
</evidence>
<dbReference type="AlphaFoldDB" id="A0A6L7GCD1"/>
<keyword evidence="3" id="KW-0804">Transcription</keyword>
<dbReference type="OrthoDB" id="9782655at2"/>
<keyword evidence="2" id="KW-0238">DNA-binding</keyword>
<evidence type="ECO:0000256" key="2">
    <source>
        <dbReference type="ARBA" id="ARBA00023125"/>
    </source>
</evidence>
<evidence type="ECO:0000256" key="3">
    <source>
        <dbReference type="ARBA" id="ARBA00023163"/>
    </source>
</evidence>
<dbReference type="EMBL" id="WTYU01000001">
    <property type="protein sequence ID" value="MXP13619.1"/>
    <property type="molecule type" value="Genomic_DNA"/>
</dbReference>
<dbReference type="Pfam" id="PF00196">
    <property type="entry name" value="GerE"/>
    <property type="match status" value="1"/>
</dbReference>
<protein>
    <recommendedName>
        <fullName evidence="4">HTH luxR-type domain-containing protein</fullName>
    </recommendedName>
</protein>
<evidence type="ECO:0000259" key="4">
    <source>
        <dbReference type="PROSITE" id="PS50043"/>
    </source>
</evidence>
<dbReference type="PANTHER" id="PTHR44688">
    <property type="entry name" value="DNA-BINDING TRANSCRIPTIONAL ACTIVATOR DEVR_DOSR"/>
    <property type="match status" value="1"/>
</dbReference>
<accession>A0A6L7GCD1</accession>
<organism evidence="5 6">
    <name type="scientific">Allopontixanthobacter confluentis</name>
    <dbReference type="NCBI Taxonomy" id="1849021"/>
    <lineage>
        <taxon>Bacteria</taxon>
        <taxon>Pseudomonadati</taxon>
        <taxon>Pseudomonadota</taxon>
        <taxon>Alphaproteobacteria</taxon>
        <taxon>Sphingomonadales</taxon>
        <taxon>Erythrobacteraceae</taxon>
        <taxon>Allopontixanthobacter</taxon>
    </lineage>
</organism>
<dbReference type="GO" id="GO:0006355">
    <property type="term" value="P:regulation of DNA-templated transcription"/>
    <property type="evidence" value="ECO:0007669"/>
    <property type="project" value="InterPro"/>
</dbReference>
<dbReference type="InterPro" id="IPR036388">
    <property type="entry name" value="WH-like_DNA-bd_sf"/>
</dbReference>